<evidence type="ECO:0000256" key="1">
    <source>
        <dbReference type="SAM" id="MobiDB-lite"/>
    </source>
</evidence>
<evidence type="ECO:0000313" key="3">
    <source>
        <dbReference type="Proteomes" id="UP001586593"/>
    </source>
</evidence>
<dbReference type="EMBL" id="JAZHXJ010000421">
    <property type="protein sequence ID" value="KAL1861571.1"/>
    <property type="molecule type" value="Genomic_DNA"/>
</dbReference>
<proteinExistence type="predicted"/>
<gene>
    <name evidence="2" type="ORF">VTK73DRAFT_7045</name>
</gene>
<organism evidence="2 3">
    <name type="scientific">Phialemonium thermophilum</name>
    <dbReference type="NCBI Taxonomy" id="223376"/>
    <lineage>
        <taxon>Eukaryota</taxon>
        <taxon>Fungi</taxon>
        <taxon>Dikarya</taxon>
        <taxon>Ascomycota</taxon>
        <taxon>Pezizomycotina</taxon>
        <taxon>Sordariomycetes</taxon>
        <taxon>Sordariomycetidae</taxon>
        <taxon>Cephalothecales</taxon>
        <taxon>Cephalothecaceae</taxon>
        <taxon>Phialemonium</taxon>
    </lineage>
</organism>
<sequence length="85" mass="9551">MEPPVAPRPQGQGKQPVAFPKLEKLDPSEPHSFFQPVKRINDGPDVARFLTSKAYQSRRRRRAPRRQTRAAEIPPAQAAPADPRS</sequence>
<reference evidence="2 3" key="1">
    <citation type="journal article" date="2024" name="Commun. Biol.">
        <title>Comparative genomic analysis of thermophilic fungi reveals convergent evolutionary adaptations and gene losses.</title>
        <authorList>
            <person name="Steindorff A.S."/>
            <person name="Aguilar-Pontes M.V."/>
            <person name="Robinson A.J."/>
            <person name="Andreopoulos B."/>
            <person name="LaButti K."/>
            <person name="Kuo A."/>
            <person name="Mondo S."/>
            <person name="Riley R."/>
            <person name="Otillar R."/>
            <person name="Haridas S."/>
            <person name="Lipzen A."/>
            <person name="Grimwood J."/>
            <person name="Schmutz J."/>
            <person name="Clum A."/>
            <person name="Reid I.D."/>
            <person name="Moisan M.C."/>
            <person name="Butler G."/>
            <person name="Nguyen T.T.M."/>
            <person name="Dewar K."/>
            <person name="Conant G."/>
            <person name="Drula E."/>
            <person name="Henrissat B."/>
            <person name="Hansel C."/>
            <person name="Singer S."/>
            <person name="Hutchinson M.I."/>
            <person name="de Vries R.P."/>
            <person name="Natvig D.O."/>
            <person name="Powell A.J."/>
            <person name="Tsang A."/>
            <person name="Grigoriev I.V."/>
        </authorList>
    </citation>
    <scope>NUCLEOTIDE SEQUENCE [LARGE SCALE GENOMIC DNA]</scope>
    <source>
        <strain evidence="2 3">ATCC 24622</strain>
    </source>
</reference>
<protein>
    <submittedName>
        <fullName evidence="2">Uncharacterized protein</fullName>
    </submittedName>
</protein>
<keyword evidence="3" id="KW-1185">Reference proteome</keyword>
<comment type="caution">
    <text evidence="2">The sequence shown here is derived from an EMBL/GenBank/DDBJ whole genome shotgun (WGS) entry which is preliminary data.</text>
</comment>
<name>A0ABR3WH48_9PEZI</name>
<feature type="compositionally biased region" description="Low complexity" evidence="1">
    <location>
        <begin position="70"/>
        <end position="85"/>
    </location>
</feature>
<evidence type="ECO:0000313" key="2">
    <source>
        <dbReference type="EMBL" id="KAL1861571.1"/>
    </source>
</evidence>
<accession>A0ABR3WH48</accession>
<dbReference type="Proteomes" id="UP001586593">
    <property type="component" value="Unassembled WGS sequence"/>
</dbReference>
<feature type="region of interest" description="Disordered" evidence="1">
    <location>
        <begin position="49"/>
        <end position="85"/>
    </location>
</feature>
<feature type="compositionally biased region" description="Basic residues" evidence="1">
    <location>
        <begin position="56"/>
        <end position="68"/>
    </location>
</feature>
<feature type="region of interest" description="Disordered" evidence="1">
    <location>
        <begin position="22"/>
        <end position="41"/>
    </location>
</feature>